<gene>
    <name evidence="6" type="primary">eccCa1_2</name>
    <name evidence="6" type="ORF">MCHLDSM_01256</name>
</gene>
<dbReference type="SUPFAM" id="SSF52540">
    <property type="entry name" value="P-loop containing nucleoside triphosphate hydrolases"/>
    <property type="match status" value="1"/>
</dbReference>
<accession>A0A0J6WKV8</accession>
<feature type="domain" description="FtsK" evidence="5">
    <location>
        <begin position="461"/>
        <end position="662"/>
    </location>
</feature>
<evidence type="ECO:0000313" key="7">
    <source>
        <dbReference type="Proteomes" id="UP000036513"/>
    </source>
</evidence>
<evidence type="ECO:0000259" key="5">
    <source>
        <dbReference type="PROSITE" id="PS50901"/>
    </source>
</evidence>
<keyword evidence="4" id="KW-1133">Transmembrane helix</keyword>
<dbReference type="InterPro" id="IPR050206">
    <property type="entry name" value="FtsK/SpoIIIE/SftA"/>
</dbReference>
<feature type="transmembrane region" description="Helical" evidence="4">
    <location>
        <begin position="71"/>
        <end position="92"/>
    </location>
</feature>
<dbReference type="PANTHER" id="PTHR22683:SF1">
    <property type="entry name" value="TYPE VII SECRETION SYSTEM PROTEIN ESSC"/>
    <property type="match status" value="1"/>
</dbReference>
<feature type="binding site" evidence="3">
    <location>
        <begin position="1172"/>
        <end position="1179"/>
    </location>
    <ligand>
        <name>ATP</name>
        <dbReference type="ChEBI" id="CHEBI:30616"/>
    </ligand>
</feature>
<evidence type="ECO:0000256" key="4">
    <source>
        <dbReference type="SAM" id="Phobius"/>
    </source>
</evidence>
<organism evidence="6 7">
    <name type="scientific">Mycolicibacterium chlorophenolicum</name>
    <dbReference type="NCBI Taxonomy" id="37916"/>
    <lineage>
        <taxon>Bacteria</taxon>
        <taxon>Bacillati</taxon>
        <taxon>Actinomycetota</taxon>
        <taxon>Actinomycetes</taxon>
        <taxon>Mycobacteriales</taxon>
        <taxon>Mycobacteriaceae</taxon>
        <taxon>Mycolicibacterium</taxon>
    </lineage>
</organism>
<name>A0A0J6WKV8_9MYCO</name>
<evidence type="ECO:0000256" key="3">
    <source>
        <dbReference type="PROSITE-ProRule" id="PRU00289"/>
    </source>
</evidence>
<keyword evidence="4" id="KW-0812">Transmembrane</keyword>
<evidence type="ECO:0000313" key="6">
    <source>
        <dbReference type="EMBL" id="KMO82633.1"/>
    </source>
</evidence>
<feature type="domain" description="FtsK" evidence="5">
    <location>
        <begin position="818"/>
        <end position="1009"/>
    </location>
</feature>
<dbReference type="PANTHER" id="PTHR22683">
    <property type="entry name" value="SPORULATION PROTEIN RELATED"/>
    <property type="match status" value="1"/>
</dbReference>
<dbReference type="Gene3D" id="3.40.50.300">
    <property type="entry name" value="P-loop containing nucleotide triphosphate hydrolases"/>
    <property type="match status" value="3"/>
</dbReference>
<dbReference type="PATRIC" id="fig|37916.4.peg.1142"/>
<dbReference type="GO" id="GO:0003677">
    <property type="term" value="F:DNA binding"/>
    <property type="evidence" value="ECO:0007669"/>
    <property type="project" value="InterPro"/>
</dbReference>
<comment type="caution">
    <text evidence="6">The sequence shown here is derived from an EMBL/GenBank/DDBJ whole genome shotgun (WGS) entry which is preliminary data.</text>
</comment>
<dbReference type="InterPro" id="IPR002543">
    <property type="entry name" value="FtsK_dom"/>
</dbReference>
<feature type="transmembrane region" description="Helical" evidence="4">
    <location>
        <begin position="37"/>
        <end position="59"/>
    </location>
</feature>
<dbReference type="InterPro" id="IPR027417">
    <property type="entry name" value="P-loop_NTPase"/>
</dbReference>
<feature type="domain" description="FtsK" evidence="5">
    <location>
        <begin position="1155"/>
        <end position="1348"/>
    </location>
</feature>
<keyword evidence="2 3" id="KW-0067">ATP-binding</keyword>
<dbReference type="EMBL" id="JYNL01000009">
    <property type="protein sequence ID" value="KMO82633.1"/>
    <property type="molecule type" value="Genomic_DNA"/>
</dbReference>
<dbReference type="RefSeq" id="WP_048469159.1">
    <property type="nucleotide sequence ID" value="NZ_JYNL01000009.1"/>
</dbReference>
<dbReference type="PROSITE" id="PS50901">
    <property type="entry name" value="FTSK"/>
    <property type="match status" value="3"/>
</dbReference>
<dbReference type="SMR" id="A0A0J6WKV8"/>
<evidence type="ECO:0000256" key="2">
    <source>
        <dbReference type="ARBA" id="ARBA00022840"/>
    </source>
</evidence>
<dbReference type="Pfam" id="PF01580">
    <property type="entry name" value="FtsK_SpoIIIE"/>
    <property type="match status" value="3"/>
</dbReference>
<keyword evidence="1 3" id="KW-0547">Nucleotide-binding</keyword>
<dbReference type="STRING" id="37916.MCHLDSM_01256"/>
<evidence type="ECO:0000256" key="1">
    <source>
        <dbReference type="ARBA" id="ARBA00022741"/>
    </source>
</evidence>
<feature type="binding site" evidence="3">
    <location>
        <begin position="484"/>
        <end position="491"/>
    </location>
    <ligand>
        <name>ATP</name>
        <dbReference type="ChEBI" id="CHEBI:30616"/>
    </ligand>
</feature>
<feature type="binding site" evidence="3">
    <location>
        <begin position="836"/>
        <end position="843"/>
    </location>
    <ligand>
        <name>ATP</name>
        <dbReference type="ChEBI" id="CHEBI:30616"/>
    </ligand>
</feature>
<dbReference type="GO" id="GO:0005524">
    <property type="term" value="F:ATP binding"/>
    <property type="evidence" value="ECO:0007669"/>
    <property type="project" value="UniProtKB-UniRule"/>
</dbReference>
<sequence length="1388" mass="154127">MATEAFVSPPRVSPPIDNQPVVVPDPEILEEQAPGPWYMRLIPVFIGVIMISFFGMMIFTGTRVISPMMMMAPMGMAVGALAYLGVGGAGGGSMGELNIKRKNYLLALREKRKLAHQHGRQIHALQSLVYPHPDLLFTRVGRPTMWTVRPETPALDDADDEPEATHPWLTARIGVGITRVFPRIKTRDQEPVDEQQEPFTYAAYRRFMRTQQFVTNCPLGLSLRELPAYAFRGDHEAVMGLARAVIVSLMYNSSPRDLTIGLICPNPDNDDWDWLKWAPHTQDRFRTDRSGTARLAWRSVSEFVNDTRERPAEDTSHTVVFVDTPDSDVALPPGFSTTNTTFIILRAISESLTETAGRIRVTASRELSTPTQKNFAHADSVSVMQARLIAQKMSRHRPPNFDGVATTESAAPTELTDFLQTLGITDLATFDPRPRWKQTAFSPNFEIPIGFRATENYKRTNEPITLDFAEPSVGGTGLHGAFQGVTRSGKSYMLNGTVLALATFFPPEKLNLILMDFKGGSTFAGYEVLPHVVANITNLEQEIELVERAYEVIEGEIIRREQFLRKYKAKDVVAYRKMRREDPTLPPLPDLFIFVDEFREFMETHKEQGYLRLLTRVGAVGGGLGMHIIPCSQYIDQSLLQDLMEHLTFGISLKTQTGQRSRAVLKDTDAAKDLPMGIGAFILRRDTGERLTNGISFDVEAPYIPKRLGKVAAAAQNADGATAARRLHRFTLSNQFVTDADEQPAPEADSGNEKIKYATMRDALIERLSHFDEVKGLELWKPSLRTPISYADIDIQPATSQRLELRIGDTDAPRLHTRLPYVITPEGSKAHIRVIGRGSSGRTTAIEAVISAACRAYSPAFCSFYLVDYAGAKLGEMEQMPNVGGYARKSDTDKVARLIGETFRLIDIREREFGVRGVVSLDQYFASRAANPVDDDPYGHYFLVIDGFPSFTDEKPEAKETFLRLLNDGGRLGVHLIVSGESQNRIPLKLNDFFGTTIQLAVEDPASSIGLDQRQKALLRSIPARQPGRCVDLDRSLAARVLIPMFEPVEPIGEEEGNPVYDPHADYSSAIQRFVTAMQQLHTDAQGEAITAPRVDPAPPVIDYSVVWDVYDRHRVQTCQRKLGHAPAPTEFAEWWSGQRATDKHLPIGVSTEDLRIVTIPDMTSPHLVAVGEPKSGRTSLLRGIINSIVQQFTPEQAQIVILETKYELLTEQEELGKRGYLMGYSSDKTTSSEIVAKVKTEIERRNPTMDQQLTAAMIRDRSWYSGPEIFVLVDGVQAFGGSTAMFGQENPIDPIAGLVEGRNDLGLHVYITGPAQGFATTRMSSRIYKALSGAQSATLLFSGPVAEGTLWPGTGIKFAPRRPGQAMLVDAETMVPEVIQTAHARPW</sequence>
<dbReference type="Proteomes" id="UP000036513">
    <property type="component" value="Unassembled WGS sequence"/>
</dbReference>
<protein>
    <submittedName>
        <fullName evidence="6">ESX-1 secretion system protein EccCa1</fullName>
    </submittedName>
</protein>
<proteinExistence type="predicted"/>
<keyword evidence="4" id="KW-0472">Membrane</keyword>
<keyword evidence="7" id="KW-1185">Reference proteome</keyword>
<reference evidence="6 7" key="1">
    <citation type="journal article" date="2015" name="Genome Biol. Evol.">
        <title>Characterization of Three Mycobacterium spp. with Potential Use in Bioremediation by Genome Sequencing and Comparative Genomics.</title>
        <authorList>
            <person name="Das S."/>
            <person name="Pettersson B.M."/>
            <person name="Behra P.R."/>
            <person name="Ramesh M."/>
            <person name="Dasgupta S."/>
            <person name="Bhattacharya A."/>
            <person name="Kirsebom L.A."/>
        </authorList>
    </citation>
    <scope>NUCLEOTIDE SEQUENCE [LARGE SCALE GENOMIC DNA]</scope>
    <source>
        <strain evidence="6 7">DSM 43826</strain>
    </source>
</reference>